<evidence type="ECO:0000259" key="6">
    <source>
        <dbReference type="PROSITE" id="PS50240"/>
    </source>
</evidence>
<dbReference type="FunFam" id="2.40.10.10:FF:000068">
    <property type="entry name" value="transmembrane protease serine 2"/>
    <property type="match status" value="1"/>
</dbReference>
<dbReference type="CDD" id="cd00190">
    <property type="entry name" value="Tryp_SPc"/>
    <property type="match status" value="1"/>
</dbReference>
<evidence type="ECO:0000256" key="3">
    <source>
        <dbReference type="ARBA" id="ARBA00022825"/>
    </source>
</evidence>
<dbReference type="PANTHER" id="PTHR24276:SF98">
    <property type="entry name" value="FI18310P1-RELATED"/>
    <property type="match status" value="1"/>
</dbReference>
<dbReference type="GO" id="GO:0006508">
    <property type="term" value="P:proteolysis"/>
    <property type="evidence" value="ECO:0007669"/>
    <property type="project" value="UniProtKB-KW"/>
</dbReference>
<dbReference type="InterPro" id="IPR001254">
    <property type="entry name" value="Trypsin_dom"/>
</dbReference>
<evidence type="ECO:0000313" key="7">
    <source>
        <dbReference type="EMBL" id="KAK4873101.1"/>
    </source>
</evidence>
<dbReference type="PANTHER" id="PTHR24276">
    <property type="entry name" value="POLYSERASE-RELATED"/>
    <property type="match status" value="1"/>
</dbReference>
<protein>
    <recommendedName>
        <fullName evidence="6">Peptidase S1 domain-containing protein</fullName>
    </recommendedName>
</protein>
<evidence type="ECO:0000256" key="4">
    <source>
        <dbReference type="ARBA" id="ARBA00023157"/>
    </source>
</evidence>
<proteinExistence type="predicted"/>
<evidence type="ECO:0000256" key="1">
    <source>
        <dbReference type="ARBA" id="ARBA00022670"/>
    </source>
</evidence>
<keyword evidence="1" id="KW-0645">Protease</keyword>
<dbReference type="InterPro" id="IPR050430">
    <property type="entry name" value="Peptidase_S1"/>
</dbReference>
<dbReference type="AlphaFoldDB" id="A0AAN7P0L0"/>
<dbReference type="EMBL" id="JARPUR010000007">
    <property type="protein sequence ID" value="KAK4873101.1"/>
    <property type="molecule type" value="Genomic_DNA"/>
</dbReference>
<dbReference type="SMART" id="SM00020">
    <property type="entry name" value="Tryp_SPc"/>
    <property type="match status" value="1"/>
</dbReference>
<accession>A0AAN7P0L0</accession>
<dbReference type="Gene3D" id="2.40.10.10">
    <property type="entry name" value="Trypsin-like serine proteases"/>
    <property type="match status" value="2"/>
</dbReference>
<evidence type="ECO:0000313" key="8">
    <source>
        <dbReference type="Proteomes" id="UP001353858"/>
    </source>
</evidence>
<dbReference type="InterPro" id="IPR043504">
    <property type="entry name" value="Peptidase_S1_PA_chymotrypsin"/>
</dbReference>
<organism evidence="7 8">
    <name type="scientific">Aquatica leii</name>
    <dbReference type="NCBI Taxonomy" id="1421715"/>
    <lineage>
        <taxon>Eukaryota</taxon>
        <taxon>Metazoa</taxon>
        <taxon>Ecdysozoa</taxon>
        <taxon>Arthropoda</taxon>
        <taxon>Hexapoda</taxon>
        <taxon>Insecta</taxon>
        <taxon>Pterygota</taxon>
        <taxon>Neoptera</taxon>
        <taxon>Endopterygota</taxon>
        <taxon>Coleoptera</taxon>
        <taxon>Polyphaga</taxon>
        <taxon>Elateriformia</taxon>
        <taxon>Elateroidea</taxon>
        <taxon>Lampyridae</taxon>
        <taxon>Luciolinae</taxon>
        <taxon>Aquatica</taxon>
    </lineage>
</organism>
<dbReference type="PROSITE" id="PS50240">
    <property type="entry name" value="TRYPSIN_DOM"/>
    <property type="match status" value="1"/>
</dbReference>
<keyword evidence="2" id="KW-0378">Hydrolase</keyword>
<keyword evidence="4" id="KW-1015">Disulfide bond</keyword>
<dbReference type="SUPFAM" id="SSF50494">
    <property type="entry name" value="Trypsin-like serine proteases"/>
    <property type="match status" value="1"/>
</dbReference>
<keyword evidence="3" id="KW-0720">Serine protease</keyword>
<reference evidence="8" key="1">
    <citation type="submission" date="2023-01" db="EMBL/GenBank/DDBJ databases">
        <title>Key to firefly adult light organ development and bioluminescence: homeobox transcription factors regulate luciferase expression and transportation to peroxisome.</title>
        <authorList>
            <person name="Fu X."/>
        </authorList>
    </citation>
    <scope>NUCLEOTIDE SEQUENCE [LARGE SCALE GENOMIC DNA]</scope>
</reference>
<comment type="caution">
    <text evidence="7">The sequence shown here is derived from an EMBL/GenBank/DDBJ whole genome shotgun (WGS) entry which is preliminary data.</text>
</comment>
<feature type="region of interest" description="Disordered" evidence="5">
    <location>
        <begin position="1"/>
        <end position="40"/>
    </location>
</feature>
<dbReference type="InterPro" id="IPR009003">
    <property type="entry name" value="Peptidase_S1_PA"/>
</dbReference>
<keyword evidence="8" id="KW-1185">Reference proteome</keyword>
<sequence>MNEVFKTFFQKSSTSTTSSDIPENSASARPQELEDTGSISSKKELVAASIDGDAENFSYNSKILATSEETEVRPEFDKEMKIDDVEDKDLISENVQIIKCPIPKIIEEHDIGFLMFSNPADAIDKRIVNGTTAADGQYPYQASLRSNNRHVCGGSILNNRWVLTSAVCLTEGYQLVVVVGTNTLNAGGDTYLVATYNLHPLYKIADRRYNAGLINTTTPIIYSSKVKPVVLTTLLPIDGAVAVVTGWGYRDDYGQLSRNDLIALNTTVISQTACQSQLKRNVSSTHICTFWSQTGPCIYDDGTPITICGMQFGIVSVRNCGINPDLHTKISSVYSWIVSMI</sequence>
<dbReference type="Proteomes" id="UP001353858">
    <property type="component" value="Unassembled WGS sequence"/>
</dbReference>
<feature type="domain" description="Peptidase S1" evidence="6">
    <location>
        <begin position="127"/>
        <end position="341"/>
    </location>
</feature>
<name>A0AAN7P0L0_9COLE</name>
<evidence type="ECO:0000256" key="5">
    <source>
        <dbReference type="SAM" id="MobiDB-lite"/>
    </source>
</evidence>
<evidence type="ECO:0000256" key="2">
    <source>
        <dbReference type="ARBA" id="ARBA00022801"/>
    </source>
</evidence>
<dbReference type="Pfam" id="PF00089">
    <property type="entry name" value="Trypsin"/>
    <property type="match status" value="1"/>
</dbReference>
<dbReference type="GO" id="GO:0004252">
    <property type="term" value="F:serine-type endopeptidase activity"/>
    <property type="evidence" value="ECO:0007669"/>
    <property type="project" value="InterPro"/>
</dbReference>
<gene>
    <name evidence="7" type="ORF">RN001_015130</name>
</gene>